<gene>
    <name evidence="2" type="ORF">BU23DRAFT_585528</name>
</gene>
<proteinExistence type="predicted"/>
<feature type="region of interest" description="Disordered" evidence="1">
    <location>
        <begin position="190"/>
        <end position="222"/>
    </location>
</feature>
<feature type="compositionally biased region" description="Low complexity" evidence="1">
    <location>
        <begin position="60"/>
        <end position="72"/>
    </location>
</feature>
<evidence type="ECO:0000313" key="3">
    <source>
        <dbReference type="Proteomes" id="UP000800036"/>
    </source>
</evidence>
<dbReference type="Proteomes" id="UP000800036">
    <property type="component" value="Unassembled WGS sequence"/>
</dbReference>
<dbReference type="AlphaFoldDB" id="A0A6A5UI74"/>
<feature type="compositionally biased region" description="Low complexity" evidence="1">
    <location>
        <begin position="194"/>
        <end position="207"/>
    </location>
</feature>
<evidence type="ECO:0000313" key="2">
    <source>
        <dbReference type="EMBL" id="KAF1964565.1"/>
    </source>
</evidence>
<evidence type="ECO:0008006" key="4">
    <source>
        <dbReference type="Google" id="ProtNLM"/>
    </source>
</evidence>
<dbReference type="PANTHER" id="PTHR36182:SF2">
    <property type="entry name" value="LYTIC POLYSACCHARIDE MONOOXYGENASE"/>
    <property type="match status" value="1"/>
</dbReference>
<dbReference type="OrthoDB" id="2342176at2759"/>
<dbReference type="Gene3D" id="2.70.50.70">
    <property type="match status" value="1"/>
</dbReference>
<dbReference type="PANTHER" id="PTHR36182">
    <property type="entry name" value="PROTEIN, PUTATIVE (AFU_ORTHOLOGUE AFUA_6G10930)-RELATED"/>
    <property type="match status" value="1"/>
</dbReference>
<organism evidence="2 3">
    <name type="scientific">Bimuria novae-zelandiae CBS 107.79</name>
    <dbReference type="NCBI Taxonomy" id="1447943"/>
    <lineage>
        <taxon>Eukaryota</taxon>
        <taxon>Fungi</taxon>
        <taxon>Dikarya</taxon>
        <taxon>Ascomycota</taxon>
        <taxon>Pezizomycotina</taxon>
        <taxon>Dothideomycetes</taxon>
        <taxon>Pleosporomycetidae</taxon>
        <taxon>Pleosporales</taxon>
        <taxon>Massarineae</taxon>
        <taxon>Didymosphaeriaceae</taxon>
        <taxon>Bimuria</taxon>
    </lineage>
</organism>
<protein>
    <recommendedName>
        <fullName evidence="4">Carbohydrate-binding module family 19 domain-containing protein</fullName>
    </recommendedName>
</protein>
<keyword evidence="3" id="KW-1185">Reference proteome</keyword>
<sequence length="335" mass="34684">MLTLTRFSDAINANSVPASSIRSHGILILHAQSLMPKLIYIEERQRKRLAGRRLRRQPFGSPNSSPLDSSGSDYPCKMASATVEELSFSVSAVYSSGLCQITVTTDKNPTNNREMYINYANVKVISGASNTSKLEKLPNMALANINVGSGASCKTKESFDYTFAGVGQNGDTVDRVGAGPFVDLCGSEAAVGTDSGSSGSESGASDNDSLDTPGLGEGAAAATSPASVSSTLIVTIHPLNPVTAPTAPANSEAPVESAQPTQAPAWSTSAAAPPSGGAALGTCSFNSAVLCNGETQFGLCNSAGILWQDVAPGTKCQNGQITRRDFTRRVQRVAI</sequence>
<evidence type="ECO:0000256" key="1">
    <source>
        <dbReference type="SAM" id="MobiDB-lite"/>
    </source>
</evidence>
<dbReference type="EMBL" id="ML976782">
    <property type="protein sequence ID" value="KAF1964565.1"/>
    <property type="molecule type" value="Genomic_DNA"/>
</dbReference>
<feature type="region of interest" description="Disordered" evidence="1">
    <location>
        <begin position="51"/>
        <end position="72"/>
    </location>
</feature>
<feature type="compositionally biased region" description="Low complexity" evidence="1">
    <location>
        <begin position="261"/>
        <end position="270"/>
    </location>
</feature>
<name>A0A6A5UI74_9PLEO</name>
<feature type="region of interest" description="Disordered" evidence="1">
    <location>
        <begin position="244"/>
        <end position="270"/>
    </location>
</feature>
<reference evidence="2" key="1">
    <citation type="journal article" date="2020" name="Stud. Mycol.">
        <title>101 Dothideomycetes genomes: a test case for predicting lifestyles and emergence of pathogens.</title>
        <authorList>
            <person name="Haridas S."/>
            <person name="Albert R."/>
            <person name="Binder M."/>
            <person name="Bloem J."/>
            <person name="Labutti K."/>
            <person name="Salamov A."/>
            <person name="Andreopoulos B."/>
            <person name="Baker S."/>
            <person name="Barry K."/>
            <person name="Bills G."/>
            <person name="Bluhm B."/>
            <person name="Cannon C."/>
            <person name="Castanera R."/>
            <person name="Culley D."/>
            <person name="Daum C."/>
            <person name="Ezra D."/>
            <person name="Gonzalez J."/>
            <person name="Henrissat B."/>
            <person name="Kuo A."/>
            <person name="Liang C."/>
            <person name="Lipzen A."/>
            <person name="Lutzoni F."/>
            <person name="Magnuson J."/>
            <person name="Mondo S."/>
            <person name="Nolan M."/>
            <person name="Ohm R."/>
            <person name="Pangilinan J."/>
            <person name="Park H.-J."/>
            <person name="Ramirez L."/>
            <person name="Alfaro M."/>
            <person name="Sun H."/>
            <person name="Tritt A."/>
            <person name="Yoshinaga Y."/>
            <person name="Zwiers L.-H."/>
            <person name="Turgeon B."/>
            <person name="Goodwin S."/>
            <person name="Spatafora J."/>
            <person name="Crous P."/>
            <person name="Grigoriev I."/>
        </authorList>
    </citation>
    <scope>NUCLEOTIDE SEQUENCE</scope>
    <source>
        <strain evidence="2">CBS 107.79</strain>
    </source>
</reference>
<accession>A0A6A5UI74</accession>